<name>A0A3G4ZSB2_9VIRU</name>
<sequence>MITGPLQTKWISNMELIIMIPILLNTFVYWVSKSVYQYQYHYDIIRIADPFCVKGPGSISIIIMVQLIGL</sequence>
<evidence type="ECO:0000256" key="1">
    <source>
        <dbReference type="SAM" id="Phobius"/>
    </source>
</evidence>
<keyword evidence="1" id="KW-1133">Transmembrane helix</keyword>
<keyword evidence="1" id="KW-0472">Membrane</keyword>
<dbReference type="EMBL" id="MK072015">
    <property type="protein sequence ID" value="AYV77204.1"/>
    <property type="molecule type" value="Genomic_DNA"/>
</dbReference>
<gene>
    <name evidence="2" type="ORF">Barrevirus18_18</name>
</gene>
<accession>A0A3G4ZSB2</accession>
<feature type="transmembrane region" description="Helical" evidence="1">
    <location>
        <begin position="12"/>
        <end position="31"/>
    </location>
</feature>
<evidence type="ECO:0000313" key="2">
    <source>
        <dbReference type="EMBL" id="AYV77204.1"/>
    </source>
</evidence>
<reference evidence="2" key="1">
    <citation type="submission" date="2018-10" db="EMBL/GenBank/DDBJ databases">
        <title>Hidden diversity of soil giant viruses.</title>
        <authorList>
            <person name="Schulz F."/>
            <person name="Alteio L."/>
            <person name="Goudeau D."/>
            <person name="Ryan E.M."/>
            <person name="Malmstrom R.R."/>
            <person name="Blanchard J."/>
            <person name="Woyke T."/>
        </authorList>
    </citation>
    <scope>NUCLEOTIDE SEQUENCE</scope>
    <source>
        <strain evidence="2">BAV1</strain>
    </source>
</reference>
<keyword evidence="1" id="KW-0812">Transmembrane</keyword>
<protein>
    <submittedName>
        <fullName evidence="2">Uncharacterized protein</fullName>
    </submittedName>
</protein>
<organism evidence="2">
    <name type="scientific">Barrevirus sp</name>
    <dbReference type="NCBI Taxonomy" id="2487763"/>
    <lineage>
        <taxon>Viruses</taxon>
        <taxon>Varidnaviria</taxon>
        <taxon>Bamfordvirae</taxon>
        <taxon>Nucleocytoviricota</taxon>
        <taxon>Megaviricetes</taxon>
        <taxon>Imitervirales</taxon>
        <taxon>Mimiviridae</taxon>
        <taxon>Klosneuvirinae</taxon>
    </lineage>
</organism>
<proteinExistence type="predicted"/>